<keyword evidence="6" id="KW-1185">Reference proteome</keyword>
<dbReference type="InterPro" id="IPR036597">
    <property type="entry name" value="Fido-like_dom_sf"/>
</dbReference>
<evidence type="ECO:0000256" key="3">
    <source>
        <dbReference type="PIRSR" id="PIRSR640198-3"/>
    </source>
</evidence>
<dbReference type="eggNOG" id="COG3177">
    <property type="taxonomic scope" value="Bacteria"/>
</dbReference>
<dbReference type="Pfam" id="PF02661">
    <property type="entry name" value="Fic"/>
    <property type="match status" value="1"/>
</dbReference>
<evidence type="ECO:0000256" key="2">
    <source>
        <dbReference type="PIRSR" id="PIRSR640198-2"/>
    </source>
</evidence>
<dbReference type="OrthoDB" id="9813719at2"/>
<feature type="active site" evidence="1">
    <location>
        <position position="164"/>
    </location>
</feature>
<keyword evidence="2" id="KW-0067">ATP-binding</keyword>
<evidence type="ECO:0000259" key="4">
    <source>
        <dbReference type="PROSITE" id="PS51459"/>
    </source>
</evidence>
<dbReference type="SUPFAM" id="SSF140931">
    <property type="entry name" value="Fic-like"/>
    <property type="match status" value="1"/>
</dbReference>
<feature type="binding site" evidence="2">
    <location>
        <begin position="168"/>
        <end position="175"/>
    </location>
    <ligand>
        <name>ATP</name>
        <dbReference type="ChEBI" id="CHEBI:30616"/>
    </ligand>
</feature>
<name>U7UT86_9FIRM</name>
<reference evidence="5 6" key="1">
    <citation type="submission" date="2013-09" db="EMBL/GenBank/DDBJ databases">
        <authorList>
            <person name="Durkin A.S."/>
            <person name="Haft D.R."/>
            <person name="McCorrison J."/>
            <person name="Torralba M."/>
            <person name="Gillis M."/>
            <person name="Haft D.H."/>
            <person name="Methe B."/>
            <person name="Sutton G."/>
            <person name="Nelson K.E."/>
        </authorList>
    </citation>
    <scope>NUCLEOTIDE SEQUENCE [LARGE SCALE GENOMIC DNA]</scope>
    <source>
        <strain evidence="5 6">BV3C16-1</strain>
    </source>
</reference>
<dbReference type="PATRIC" id="fig|1111454.3.peg.540"/>
<accession>U7UT86</accession>
<dbReference type="STRING" id="1111454.HMPREF1250_2203"/>
<dbReference type="GO" id="GO:0005524">
    <property type="term" value="F:ATP binding"/>
    <property type="evidence" value="ECO:0007669"/>
    <property type="project" value="UniProtKB-KW"/>
</dbReference>
<dbReference type="InterPro" id="IPR003812">
    <property type="entry name" value="Fido"/>
</dbReference>
<protein>
    <submittedName>
        <fullName evidence="5">Fic/DOC family protein</fullName>
    </submittedName>
</protein>
<dbReference type="EMBL" id="AWXA01000008">
    <property type="protein sequence ID" value="ERT61648.1"/>
    <property type="molecule type" value="Genomic_DNA"/>
</dbReference>
<sequence length="265" mass="30583">MLDIASTLQVLKNTSNGIYDDFKVKFLYHTNKIEGSTFSLPEIITLLKENFVSGDHSWDDIIETKNSLHLFDYIVEDYQSPLTAFKLREYHQLLKQYTTDADHGFAGVFKKIPNMIIGPAGKRIAVEQPHEVPEKMDYLLGKYNERQMTLQDMAAFHLEFETIHPFQDGNGRIGRFLLLKQCLACNQDPICIHSESAQSYRNALQLSRVEKSIEPLVEVFQSAQTNFNADFPLIYDIRKNYEQEVRDIMAAEKAVQQERTPERGI</sequence>
<evidence type="ECO:0000313" key="6">
    <source>
        <dbReference type="Proteomes" id="UP000017090"/>
    </source>
</evidence>
<dbReference type="Proteomes" id="UP000017090">
    <property type="component" value="Unassembled WGS sequence"/>
</dbReference>
<dbReference type="Gene3D" id="1.10.3290.10">
    <property type="entry name" value="Fido-like domain"/>
    <property type="match status" value="1"/>
</dbReference>
<organism evidence="5 6">
    <name type="scientific">Megasphaera vaginalis</name>
    <name type="common">ex Srinivasan et al. 2021</name>
    <dbReference type="NCBI Taxonomy" id="1111454"/>
    <lineage>
        <taxon>Bacteria</taxon>
        <taxon>Bacillati</taxon>
        <taxon>Bacillota</taxon>
        <taxon>Negativicutes</taxon>
        <taxon>Veillonellales</taxon>
        <taxon>Veillonellaceae</taxon>
        <taxon>Megasphaera</taxon>
    </lineage>
</organism>
<dbReference type="AlphaFoldDB" id="U7UT86"/>
<dbReference type="RefSeq" id="WP_023052938.1">
    <property type="nucleotide sequence ID" value="NZ_AWXA01000008.1"/>
</dbReference>
<feature type="site" description="Important for autoinhibition of adenylyltransferase activity" evidence="3">
    <location>
        <position position="34"/>
    </location>
</feature>
<dbReference type="PANTHER" id="PTHR13504:SF38">
    <property type="entry name" value="FIDO DOMAIN-CONTAINING PROTEIN"/>
    <property type="match status" value="1"/>
</dbReference>
<feature type="domain" description="Fido" evidence="4">
    <location>
        <begin position="82"/>
        <end position="222"/>
    </location>
</feature>
<comment type="caution">
    <text evidence="5">The sequence shown here is derived from an EMBL/GenBank/DDBJ whole genome shotgun (WGS) entry which is preliminary data.</text>
</comment>
<evidence type="ECO:0000256" key="1">
    <source>
        <dbReference type="PIRSR" id="PIRSR640198-1"/>
    </source>
</evidence>
<keyword evidence="2" id="KW-0547">Nucleotide-binding</keyword>
<evidence type="ECO:0000313" key="5">
    <source>
        <dbReference type="EMBL" id="ERT61648.1"/>
    </source>
</evidence>
<proteinExistence type="predicted"/>
<gene>
    <name evidence="5" type="ORF">HMPREF1250_2203</name>
</gene>
<dbReference type="PANTHER" id="PTHR13504">
    <property type="entry name" value="FIDO DOMAIN-CONTAINING PROTEIN DDB_G0283145"/>
    <property type="match status" value="1"/>
</dbReference>
<dbReference type="InterPro" id="IPR040198">
    <property type="entry name" value="Fido_containing"/>
</dbReference>
<dbReference type="PROSITE" id="PS51459">
    <property type="entry name" value="FIDO"/>
    <property type="match status" value="1"/>
</dbReference>